<proteinExistence type="inferred from homology"/>
<dbReference type="PANTHER" id="PTHR11138">
    <property type="entry name" value="METHIONYL-TRNA FORMYLTRANSFERASE"/>
    <property type="match status" value="1"/>
</dbReference>
<dbReference type="InterPro" id="IPR005793">
    <property type="entry name" value="Formyl_trans_C"/>
</dbReference>
<feature type="domain" description="Formyl transferase C-terminal" evidence="7">
    <location>
        <begin position="208"/>
        <end position="295"/>
    </location>
</feature>
<dbReference type="GO" id="GO:0005829">
    <property type="term" value="C:cytosol"/>
    <property type="evidence" value="ECO:0007669"/>
    <property type="project" value="TreeGrafter"/>
</dbReference>
<dbReference type="AlphaFoldDB" id="A0A0G1VFL7"/>
<dbReference type="SUPFAM" id="SSF50486">
    <property type="entry name" value="FMT C-terminal domain-like"/>
    <property type="match status" value="1"/>
</dbReference>
<dbReference type="HAMAP" id="MF_00182">
    <property type="entry name" value="Formyl_trans"/>
    <property type="match status" value="1"/>
</dbReference>
<evidence type="ECO:0000313" key="9">
    <source>
        <dbReference type="Proteomes" id="UP000034119"/>
    </source>
</evidence>
<dbReference type="STRING" id="1618342.UY40_C0026G0009"/>
<dbReference type="Pfam" id="PF00551">
    <property type="entry name" value="Formyl_trans_N"/>
    <property type="match status" value="1"/>
</dbReference>
<protein>
    <recommendedName>
        <fullName evidence="2 5">Methionyl-tRNA formyltransferase</fullName>
        <ecNumber evidence="2 5">2.1.2.9</ecNumber>
    </recommendedName>
</protein>
<feature type="domain" description="Formyl transferase N-terminal" evidence="6">
    <location>
        <begin position="6"/>
        <end position="180"/>
    </location>
</feature>
<dbReference type="InterPro" id="IPR036477">
    <property type="entry name" value="Formyl_transf_N_sf"/>
</dbReference>
<evidence type="ECO:0000256" key="3">
    <source>
        <dbReference type="ARBA" id="ARBA00022679"/>
    </source>
</evidence>
<dbReference type="Pfam" id="PF02911">
    <property type="entry name" value="Formyl_trans_C"/>
    <property type="match status" value="1"/>
</dbReference>
<evidence type="ECO:0000256" key="2">
    <source>
        <dbReference type="ARBA" id="ARBA00012261"/>
    </source>
</evidence>
<reference evidence="8 9" key="1">
    <citation type="journal article" date="2015" name="Nature">
        <title>rRNA introns, odd ribosomes, and small enigmatic genomes across a large radiation of phyla.</title>
        <authorList>
            <person name="Brown C.T."/>
            <person name="Hug L.A."/>
            <person name="Thomas B.C."/>
            <person name="Sharon I."/>
            <person name="Castelle C.J."/>
            <person name="Singh A."/>
            <person name="Wilkins M.J."/>
            <person name="Williams K.H."/>
            <person name="Banfield J.F."/>
        </authorList>
    </citation>
    <scope>NUCLEOTIDE SEQUENCE [LARGE SCALE GENOMIC DNA]</scope>
</reference>
<dbReference type="EMBL" id="LCPW01000026">
    <property type="protein sequence ID" value="KKW05251.1"/>
    <property type="molecule type" value="Genomic_DNA"/>
</dbReference>
<dbReference type="CDD" id="cd08646">
    <property type="entry name" value="FMT_core_Met-tRNA-FMT_N"/>
    <property type="match status" value="1"/>
</dbReference>
<comment type="catalytic activity">
    <reaction evidence="5">
        <text>L-methionyl-tRNA(fMet) + (6R)-10-formyltetrahydrofolate = N-formyl-L-methionyl-tRNA(fMet) + (6S)-5,6,7,8-tetrahydrofolate + H(+)</text>
        <dbReference type="Rhea" id="RHEA:24380"/>
        <dbReference type="Rhea" id="RHEA-COMP:9952"/>
        <dbReference type="Rhea" id="RHEA-COMP:9953"/>
        <dbReference type="ChEBI" id="CHEBI:15378"/>
        <dbReference type="ChEBI" id="CHEBI:57453"/>
        <dbReference type="ChEBI" id="CHEBI:78530"/>
        <dbReference type="ChEBI" id="CHEBI:78844"/>
        <dbReference type="ChEBI" id="CHEBI:195366"/>
        <dbReference type="EC" id="2.1.2.9"/>
    </reaction>
</comment>
<dbReference type="SUPFAM" id="SSF53328">
    <property type="entry name" value="Formyltransferase"/>
    <property type="match status" value="1"/>
</dbReference>
<dbReference type="InterPro" id="IPR041711">
    <property type="entry name" value="Met-tRNA-FMT_N"/>
</dbReference>
<evidence type="ECO:0000256" key="4">
    <source>
        <dbReference type="ARBA" id="ARBA00022917"/>
    </source>
</evidence>
<feature type="binding site" evidence="5">
    <location>
        <begin position="112"/>
        <end position="115"/>
    </location>
    <ligand>
        <name>(6S)-5,6,7,8-tetrahydrofolate</name>
        <dbReference type="ChEBI" id="CHEBI:57453"/>
    </ligand>
</feature>
<keyword evidence="4 5" id="KW-0648">Protein biosynthesis</keyword>
<comment type="caution">
    <text evidence="8">The sequence shown here is derived from an EMBL/GenBank/DDBJ whole genome shotgun (WGS) entry which is preliminary data.</text>
</comment>
<evidence type="ECO:0000259" key="6">
    <source>
        <dbReference type="Pfam" id="PF00551"/>
    </source>
</evidence>
<dbReference type="Proteomes" id="UP000034119">
    <property type="component" value="Unassembled WGS sequence"/>
</dbReference>
<evidence type="ECO:0000256" key="5">
    <source>
        <dbReference type="HAMAP-Rule" id="MF_00182"/>
    </source>
</evidence>
<dbReference type="InterPro" id="IPR011034">
    <property type="entry name" value="Formyl_transferase-like_C_sf"/>
</dbReference>
<evidence type="ECO:0000256" key="1">
    <source>
        <dbReference type="ARBA" id="ARBA00010699"/>
    </source>
</evidence>
<dbReference type="NCBIfam" id="TIGR00460">
    <property type="entry name" value="fmt"/>
    <property type="match status" value="1"/>
</dbReference>
<dbReference type="InterPro" id="IPR005794">
    <property type="entry name" value="Fmt"/>
</dbReference>
<organism evidence="8 9">
    <name type="scientific">candidate division CPR1 bacterium GW2011_GWC1_49_13</name>
    <dbReference type="NCBI Taxonomy" id="1618342"/>
    <lineage>
        <taxon>Bacteria</taxon>
        <taxon>candidate division CPR1</taxon>
    </lineage>
</organism>
<dbReference type="Gene3D" id="3.40.50.12230">
    <property type="match status" value="1"/>
</dbReference>
<evidence type="ECO:0000313" key="8">
    <source>
        <dbReference type="EMBL" id="KKW05251.1"/>
    </source>
</evidence>
<gene>
    <name evidence="5" type="primary">fmt</name>
    <name evidence="8" type="ORF">UY40_C0026G0009</name>
</gene>
<comment type="similarity">
    <text evidence="1 5">Belongs to the Fmt family.</text>
</comment>
<dbReference type="InterPro" id="IPR002376">
    <property type="entry name" value="Formyl_transf_N"/>
</dbReference>
<sequence>MASHPKIVFLGTSVFGQIVLRNLVAEGIKPLAVVTQPDRPIDSQKTPSPVSNEAKKYKIPVLSPKIRQGIEKILPKIKKLKPDLLLVASFGMQIPAEVLGIPSKGALKLHPSLLPRHRGPAPIPTAILKGDDQTGVTVILMDQETDHGPILAQETIPMSSTDTTISLIAKLSTLGGKVLATTAEKYLKGRSTPRPQNHPTATYSQAVRYEDGKVNWGSSNETIDRMMRAYQPWPGVWTTLGELAEELERELKNPKEAEKIVKLLAVHQDNGALVVDNMQVGNQKPLNLPEFIERYLI</sequence>
<comment type="function">
    <text evidence="5">Attaches a formyl group to the free amino group of methionyl-tRNA(fMet). The formyl group appears to play a dual role in the initiator identity of N-formylmethionyl-tRNA by promoting its recognition by IF2 and preventing the misappropriation of this tRNA by the elongation apparatus.</text>
</comment>
<name>A0A0G1VFL7_9BACT</name>
<accession>A0A0G1VFL7</accession>
<dbReference type="PANTHER" id="PTHR11138:SF5">
    <property type="entry name" value="METHIONYL-TRNA FORMYLTRANSFERASE, MITOCHONDRIAL"/>
    <property type="match status" value="1"/>
</dbReference>
<evidence type="ECO:0000259" key="7">
    <source>
        <dbReference type="Pfam" id="PF02911"/>
    </source>
</evidence>
<keyword evidence="3 5" id="KW-0808">Transferase</keyword>
<dbReference type="EC" id="2.1.2.9" evidence="2 5"/>
<dbReference type="GO" id="GO:0004479">
    <property type="term" value="F:methionyl-tRNA formyltransferase activity"/>
    <property type="evidence" value="ECO:0007669"/>
    <property type="project" value="UniProtKB-UniRule"/>
</dbReference>